<evidence type="ECO:0000259" key="3">
    <source>
        <dbReference type="Pfam" id="PF02517"/>
    </source>
</evidence>
<keyword evidence="4" id="KW-0378">Hydrolase</keyword>
<feature type="transmembrane region" description="Helical" evidence="2">
    <location>
        <begin position="282"/>
        <end position="303"/>
    </location>
</feature>
<feature type="compositionally biased region" description="Basic and acidic residues" evidence="1">
    <location>
        <begin position="1"/>
        <end position="14"/>
    </location>
</feature>
<feature type="domain" description="CAAX prenyl protease 2/Lysostaphin resistance protein A-like" evidence="3">
    <location>
        <begin position="178"/>
        <end position="265"/>
    </location>
</feature>
<dbReference type="EMBL" id="JACRTD010000004">
    <property type="protein sequence ID" value="MBC8585347.1"/>
    <property type="molecule type" value="Genomic_DNA"/>
</dbReference>
<evidence type="ECO:0000256" key="2">
    <source>
        <dbReference type="SAM" id="Phobius"/>
    </source>
</evidence>
<feature type="transmembrane region" description="Helical" evidence="2">
    <location>
        <begin position="329"/>
        <end position="350"/>
    </location>
</feature>
<accession>A0A926EQ45</accession>
<reference evidence="4" key="1">
    <citation type="submission" date="2020-08" db="EMBL/GenBank/DDBJ databases">
        <title>Genome public.</title>
        <authorList>
            <person name="Liu C."/>
            <person name="Sun Q."/>
        </authorList>
    </citation>
    <scope>NUCLEOTIDE SEQUENCE</scope>
    <source>
        <strain evidence="4">NSJ-64</strain>
    </source>
</reference>
<proteinExistence type="predicted"/>
<keyword evidence="4" id="KW-0645">Protease</keyword>
<dbReference type="GO" id="GO:0080120">
    <property type="term" value="P:CAAX-box protein maturation"/>
    <property type="evidence" value="ECO:0007669"/>
    <property type="project" value="UniProtKB-ARBA"/>
</dbReference>
<keyword evidence="2" id="KW-0812">Transmembrane</keyword>
<dbReference type="GO" id="GO:0008237">
    <property type="term" value="F:metallopeptidase activity"/>
    <property type="evidence" value="ECO:0007669"/>
    <property type="project" value="UniProtKB-KW"/>
</dbReference>
<protein>
    <submittedName>
        <fullName evidence="4">CPBP family intramembrane metalloprotease</fullName>
    </submittedName>
</protein>
<gene>
    <name evidence="4" type="ORF">H8705_07100</name>
</gene>
<dbReference type="Pfam" id="PF02517">
    <property type="entry name" value="Rce1-like"/>
    <property type="match status" value="1"/>
</dbReference>
<keyword evidence="2" id="KW-1133">Transmembrane helix</keyword>
<feature type="transmembrane region" description="Helical" evidence="2">
    <location>
        <begin position="256"/>
        <end position="276"/>
    </location>
</feature>
<dbReference type="AlphaFoldDB" id="A0A926EQ45"/>
<organism evidence="4 5">
    <name type="scientific">Youxingia wuxianensis</name>
    <dbReference type="NCBI Taxonomy" id="2763678"/>
    <lineage>
        <taxon>Bacteria</taxon>
        <taxon>Bacillati</taxon>
        <taxon>Bacillota</taxon>
        <taxon>Clostridia</taxon>
        <taxon>Eubacteriales</taxon>
        <taxon>Oscillospiraceae</taxon>
        <taxon>Youxingia</taxon>
    </lineage>
</organism>
<evidence type="ECO:0000313" key="4">
    <source>
        <dbReference type="EMBL" id="MBC8585347.1"/>
    </source>
</evidence>
<sequence length="353" mass="40086">MNDYYNDRQPEHSDSTPPEYPPSFRGGALPPYSNDFLERHKCALVLKGRSNGLALTIIVSLLILYLFQLFGFQIAYFLLDLFTFQLLPVNTVYEMCNTALYVIVFFLPYLVYAAVIKYPFMQIPHDPPKVKILLSCTGVTLGASVVGMLTAMVAAVFFSLFGLFPMEVPFYLPPEPSAAVLYILNSTLVPAVIEEAAYRGIVLGSLRQFGDRFAIVVSALLFGLLHRNMTQFPNAFLLGILLGYFMVKTNSIWTSMFIHFTNNFLIILFTIATYHLSQGPYLAAQGALYLFYLCLGGAGIFYLTKVRRLDMTLYRIGCPLSEKELYRRYLVNVPMIMLMLLFGWLIYLNFTKF</sequence>
<feature type="transmembrane region" description="Helical" evidence="2">
    <location>
        <begin position="231"/>
        <end position="247"/>
    </location>
</feature>
<keyword evidence="2" id="KW-0472">Membrane</keyword>
<dbReference type="Proteomes" id="UP000623678">
    <property type="component" value="Unassembled WGS sequence"/>
</dbReference>
<keyword evidence="4" id="KW-0482">Metalloprotease</keyword>
<feature type="region of interest" description="Disordered" evidence="1">
    <location>
        <begin position="1"/>
        <end position="21"/>
    </location>
</feature>
<dbReference type="GO" id="GO:0004175">
    <property type="term" value="F:endopeptidase activity"/>
    <property type="evidence" value="ECO:0007669"/>
    <property type="project" value="UniProtKB-ARBA"/>
</dbReference>
<feature type="transmembrane region" description="Helical" evidence="2">
    <location>
        <begin position="53"/>
        <end position="79"/>
    </location>
</feature>
<dbReference type="RefSeq" id="WP_262395129.1">
    <property type="nucleotide sequence ID" value="NZ_JACRTD010000004.1"/>
</dbReference>
<comment type="caution">
    <text evidence="4">The sequence shown here is derived from an EMBL/GenBank/DDBJ whole genome shotgun (WGS) entry which is preliminary data.</text>
</comment>
<feature type="transmembrane region" description="Helical" evidence="2">
    <location>
        <begin position="132"/>
        <end position="158"/>
    </location>
</feature>
<dbReference type="InterPro" id="IPR003675">
    <property type="entry name" value="Rce1/LyrA-like_dom"/>
</dbReference>
<feature type="transmembrane region" description="Helical" evidence="2">
    <location>
        <begin position="99"/>
        <end position="120"/>
    </location>
</feature>
<dbReference type="PANTHER" id="PTHR43592">
    <property type="entry name" value="CAAX AMINO TERMINAL PROTEASE"/>
    <property type="match status" value="1"/>
</dbReference>
<name>A0A926EQ45_9FIRM</name>
<dbReference type="PANTHER" id="PTHR43592:SF15">
    <property type="entry name" value="CAAX AMINO TERMINAL PROTEASE FAMILY PROTEIN"/>
    <property type="match status" value="1"/>
</dbReference>
<keyword evidence="5" id="KW-1185">Reference proteome</keyword>
<evidence type="ECO:0000256" key="1">
    <source>
        <dbReference type="SAM" id="MobiDB-lite"/>
    </source>
</evidence>
<evidence type="ECO:0000313" key="5">
    <source>
        <dbReference type="Proteomes" id="UP000623678"/>
    </source>
</evidence>